<dbReference type="KEGG" id="ncb:C0V82_06575"/>
<gene>
    <name evidence="1" type="ORF">C0V82_06575</name>
</gene>
<proteinExistence type="predicted"/>
<dbReference type="EMBL" id="CP025611">
    <property type="protein sequence ID" value="AUN29929.1"/>
    <property type="molecule type" value="Genomic_DNA"/>
</dbReference>
<evidence type="ECO:0000313" key="2">
    <source>
        <dbReference type="Proteomes" id="UP000234752"/>
    </source>
</evidence>
<accession>A0A2K9NA26</accession>
<dbReference type="Proteomes" id="UP000234752">
    <property type="component" value="Chromosome eg_1"/>
</dbReference>
<organism evidence="1 2">
    <name type="scientific">Niveispirillum cyanobacteriorum</name>
    <dbReference type="NCBI Taxonomy" id="1612173"/>
    <lineage>
        <taxon>Bacteria</taxon>
        <taxon>Pseudomonadati</taxon>
        <taxon>Pseudomonadota</taxon>
        <taxon>Alphaproteobacteria</taxon>
        <taxon>Rhodospirillales</taxon>
        <taxon>Azospirillaceae</taxon>
        <taxon>Niveispirillum</taxon>
    </lineage>
</organism>
<dbReference type="AlphaFoldDB" id="A0A2K9NA26"/>
<evidence type="ECO:0000313" key="1">
    <source>
        <dbReference type="EMBL" id="AUN29929.1"/>
    </source>
</evidence>
<name>A0A2K9NA26_9PROT</name>
<reference evidence="1 2" key="1">
    <citation type="submission" date="2017-12" db="EMBL/GenBank/DDBJ databases">
        <title>Genomes of bacteria within cyanobacterial aggregates.</title>
        <authorList>
            <person name="Cai H."/>
        </authorList>
    </citation>
    <scope>NUCLEOTIDE SEQUENCE [LARGE SCALE GENOMIC DNA]</scope>
    <source>
        <strain evidence="1 2">TH16</strain>
    </source>
</reference>
<sequence length="205" mass="21765">MVIIPDRITLNIIRGGDATVIVPIHKQRLSLAPVLARLRLLFALLFLGGVLAGCTAQLAPPYDASIANGVASLNQQAMLLYAQVAGGVPASSFAQRQGTYTQLIGQANALANLAQARPDPTTLPKFLESKVKEWTKIQTLAAPTGDILTKIGVQFTTMQQADQSGGISSLEAQAFQQQFSIDIQQALTYENALARGVAQQPAPQS</sequence>
<protein>
    <submittedName>
        <fullName evidence="1">Uncharacterized protein</fullName>
    </submittedName>
</protein>
<keyword evidence="2" id="KW-1185">Reference proteome</keyword>